<dbReference type="GO" id="GO:0051604">
    <property type="term" value="P:protein maturation"/>
    <property type="evidence" value="ECO:0007669"/>
    <property type="project" value="TreeGrafter"/>
</dbReference>
<organism evidence="2">
    <name type="scientific">marine sediment metagenome</name>
    <dbReference type="NCBI Taxonomy" id="412755"/>
    <lineage>
        <taxon>unclassified sequences</taxon>
        <taxon>metagenomes</taxon>
        <taxon>ecological metagenomes</taxon>
    </lineage>
</organism>
<comment type="caution">
    <text evidence="2">The sequence shown here is derived from an EMBL/GenBank/DDBJ whole genome shotgun (WGS) entry which is preliminary data.</text>
</comment>
<dbReference type="SUPFAM" id="SSF144020">
    <property type="entry name" value="FdhE-like"/>
    <property type="match status" value="1"/>
</dbReference>
<dbReference type="CDD" id="cd16341">
    <property type="entry name" value="FdhE"/>
    <property type="match status" value="1"/>
</dbReference>
<name>X0RLZ1_9ZZZZ</name>
<reference evidence="2" key="1">
    <citation type="journal article" date="2014" name="Front. Microbiol.">
        <title>High frequency of phylogenetically diverse reductive dehalogenase-homologous genes in deep subseafloor sedimentary metagenomes.</title>
        <authorList>
            <person name="Kawai M."/>
            <person name="Futagami T."/>
            <person name="Toyoda A."/>
            <person name="Takaki Y."/>
            <person name="Nishi S."/>
            <person name="Hori S."/>
            <person name="Arai W."/>
            <person name="Tsubouchi T."/>
            <person name="Morono Y."/>
            <person name="Uchiyama I."/>
            <person name="Ito T."/>
            <person name="Fujiyama A."/>
            <person name="Inagaki F."/>
            <person name="Takami H."/>
        </authorList>
    </citation>
    <scope>NUCLEOTIDE SEQUENCE</scope>
    <source>
        <strain evidence="2">Expedition CK06-06</strain>
    </source>
</reference>
<dbReference type="EMBL" id="BARS01001293">
    <property type="protein sequence ID" value="GAF69803.1"/>
    <property type="molecule type" value="Genomic_DNA"/>
</dbReference>
<dbReference type="PANTHER" id="PTHR37689:SF1">
    <property type="entry name" value="PROTEIN FDHE"/>
    <property type="match status" value="1"/>
</dbReference>
<dbReference type="GO" id="GO:0005829">
    <property type="term" value="C:cytosol"/>
    <property type="evidence" value="ECO:0007669"/>
    <property type="project" value="TreeGrafter"/>
</dbReference>
<dbReference type="AlphaFoldDB" id="X0RLZ1"/>
<dbReference type="InterPro" id="IPR024064">
    <property type="entry name" value="FdhE-like_sf"/>
</dbReference>
<gene>
    <name evidence="2" type="ORF">S01H1_02618</name>
</gene>
<dbReference type="Pfam" id="PF24859">
    <property type="entry name" value="FdhE_central"/>
    <property type="match status" value="1"/>
</dbReference>
<evidence type="ECO:0000259" key="1">
    <source>
        <dbReference type="Pfam" id="PF24859"/>
    </source>
</evidence>
<proteinExistence type="predicted"/>
<feature type="domain" description="FdhE central" evidence="1">
    <location>
        <begin position="152"/>
        <end position="187"/>
    </location>
</feature>
<sequence>AGTQNPDLSTYCEFHRTLIQILGQARADISGVLEMADEEALQARLLQGLLLLSFAQLPIEAERFAKLVSTVAQLLTDYDPELAEPVPDGPAECLALARQRFEEGQMVGERSGEPEEATLTQASVDLALKPYLEWAAEQVLPYVDQQRWKRRYCPVCGGAPDFAFLDEEIGARHLLCSRCNSEWLYRRLGCPFCGTTDHTKLFYYPSEDGVYRLYVCQECQRYLKTIDLRQVGRTVLLPVERVTTVVMDAAARQEGYR</sequence>
<feature type="non-terminal residue" evidence="2">
    <location>
        <position position="1"/>
    </location>
</feature>
<dbReference type="InterPro" id="IPR006452">
    <property type="entry name" value="Formate_DH_accessory"/>
</dbReference>
<dbReference type="PANTHER" id="PTHR37689">
    <property type="entry name" value="PROTEIN FDHE"/>
    <property type="match status" value="1"/>
</dbReference>
<dbReference type="GO" id="GO:0008199">
    <property type="term" value="F:ferric iron binding"/>
    <property type="evidence" value="ECO:0007669"/>
    <property type="project" value="TreeGrafter"/>
</dbReference>
<evidence type="ECO:0000313" key="2">
    <source>
        <dbReference type="EMBL" id="GAF69803.1"/>
    </source>
</evidence>
<dbReference type="InterPro" id="IPR056797">
    <property type="entry name" value="FdhE_central"/>
</dbReference>
<protein>
    <recommendedName>
        <fullName evidence="1">FdhE central domain-containing protein</fullName>
    </recommendedName>
</protein>
<accession>X0RLZ1</accession>
<dbReference type="Gene3D" id="3.90.1670.10">
    <property type="entry name" value="FdhE-like domain"/>
    <property type="match status" value="1"/>
</dbReference>